<comment type="similarity">
    <text evidence="1 5">Belongs to the peptidase S8 family.</text>
</comment>
<dbReference type="InterPro" id="IPR050131">
    <property type="entry name" value="Peptidase_S8_subtilisin-like"/>
</dbReference>
<sequence length="924" mass="95342">QNQMPCNIPAANLICVAATDANDNLWLDSDSFWGVGAGAGSNYGDTHVDLAAPGMFTYSSSPFRSLFRDDFDGFNYVSRWKEPTANPFTIEYPASGPTDGFTLSDSGGAYANNSNYNTEFGVPVSTVGYRDCQVNFRLVDISTEESEPTSTTPYDYLAIDYSSGGGTWTENQGRYYSGASRPGSRRMLLPDNFENQGQFWMRYRMVSDGSVTGDGAHVDDLDFRCIQTARNYDNTSFGWDSGTSMATPHVTGAAALLLAVRPDLTSAQIKSTLMETGDARSSLSGKTVLGKRLNAASAVARWVAPDTTITSGPSTTNSSSATFYFTSNQAGSTFECSRDEGVSYFPCSSGVRFDDYTTHGSKTFKVRAINRAGTPDPAAATWTWVVDKQAPDTAINGKPSSPTKETSASFTYSSNETGVTYECSRDQGVSYAACPAAGITYSSLTPNQTHHFHVRARDAAGNVDPAAASHSWYIDQNAPDTELRSRPADPTNQTTATFTFVGSETGSTFECSRDQGVTYTACSSGVTYSGLTHGRKYFNVRAKDAAGNVDPAAASYSWVVDLQSPETTIMSGPAEGSSTTSTIASFGFQTDETGATFQCSLDGAAFTACAHPQEYTGLAVGRHTFSVRSRDIAGNLDSSAATRTWTVASAPPGSTVSVSGARASLVSSAGVTSVISVSRSGSTHRFSDSGAPLTPGAGCVAVTASEVTCTSTSITALSVSLGDGDDRLTSSSSLPMTVDAGAGDDTVTGGTGPDRFDGGTGGDVIGGGGGTDTVSYASRTGAVSVDIDGVRDDGSSVDATAVTSRDDVKTDIENLVGGAGSDTLTGSAAANSFDGGAGGDTMAGGGGIDTVSYASRSVAVSVDIDGVRDDGSSYDASTVTSRDNVKTDIENLVGGAGSDTLTGSAAANRFDGGAGGDTMAGGGG</sequence>
<keyword evidence="3 8" id="KW-0378">Hydrolase</keyword>
<dbReference type="GO" id="GO:0004035">
    <property type="term" value="F:alkaline phosphatase activity"/>
    <property type="evidence" value="ECO:0007669"/>
    <property type="project" value="UniProtKB-EC"/>
</dbReference>
<dbReference type="Pfam" id="PF00082">
    <property type="entry name" value="Peptidase_S8"/>
    <property type="match status" value="1"/>
</dbReference>
<dbReference type="SUPFAM" id="SSF51120">
    <property type="entry name" value="beta-Roll"/>
    <property type="match status" value="2"/>
</dbReference>
<dbReference type="GO" id="GO:0005509">
    <property type="term" value="F:calcium ion binding"/>
    <property type="evidence" value="ECO:0007669"/>
    <property type="project" value="InterPro"/>
</dbReference>
<keyword evidence="4" id="KW-0720">Serine protease</keyword>
<feature type="region of interest" description="Disordered" evidence="6">
    <location>
        <begin position="728"/>
        <end position="768"/>
    </location>
</feature>
<dbReference type="InterPro" id="IPR011049">
    <property type="entry name" value="Serralysin-like_metalloprot_C"/>
</dbReference>
<organism evidence="8">
    <name type="scientific">uncultured Phycisphaerae bacterium</name>
    <dbReference type="NCBI Taxonomy" id="904963"/>
    <lineage>
        <taxon>Bacteria</taxon>
        <taxon>Pseudomonadati</taxon>
        <taxon>Planctomycetota</taxon>
        <taxon>Phycisphaerae</taxon>
        <taxon>environmental samples</taxon>
    </lineage>
</organism>
<dbReference type="Gene3D" id="3.40.50.200">
    <property type="entry name" value="Peptidase S8/S53 domain"/>
    <property type="match status" value="1"/>
</dbReference>
<name>A0A6J4P6B9_9BACT</name>
<feature type="non-terminal residue" evidence="8">
    <location>
        <position position="924"/>
    </location>
</feature>
<evidence type="ECO:0000256" key="5">
    <source>
        <dbReference type="PROSITE-ProRule" id="PRU01240"/>
    </source>
</evidence>
<dbReference type="PANTHER" id="PTHR43806">
    <property type="entry name" value="PEPTIDASE S8"/>
    <property type="match status" value="1"/>
</dbReference>
<evidence type="ECO:0000256" key="2">
    <source>
        <dbReference type="ARBA" id="ARBA00022670"/>
    </source>
</evidence>
<evidence type="ECO:0000256" key="6">
    <source>
        <dbReference type="SAM" id="MobiDB-lite"/>
    </source>
</evidence>
<comment type="caution">
    <text evidence="5">Lacks conserved residue(s) required for the propagation of feature annotation.</text>
</comment>
<evidence type="ECO:0000259" key="7">
    <source>
        <dbReference type="Pfam" id="PF00082"/>
    </source>
</evidence>
<protein>
    <submittedName>
        <fullName evidence="8">Alkaline phosphatase</fullName>
        <ecNumber evidence="8">3.1.3.1</ecNumber>
    </submittedName>
</protein>
<dbReference type="InterPro" id="IPR013783">
    <property type="entry name" value="Ig-like_fold"/>
</dbReference>
<evidence type="ECO:0000256" key="3">
    <source>
        <dbReference type="ARBA" id="ARBA00022801"/>
    </source>
</evidence>
<dbReference type="InterPro" id="IPR036852">
    <property type="entry name" value="Peptidase_S8/S53_dom_sf"/>
</dbReference>
<dbReference type="Gene3D" id="2.60.40.10">
    <property type="entry name" value="Immunoglobulins"/>
    <property type="match status" value="2"/>
</dbReference>
<dbReference type="EC" id="3.1.3.1" evidence="8"/>
<dbReference type="EMBL" id="CADCUQ010000438">
    <property type="protein sequence ID" value="CAA9404597.1"/>
    <property type="molecule type" value="Genomic_DNA"/>
</dbReference>
<dbReference type="PROSITE" id="PS00138">
    <property type="entry name" value="SUBTILASE_SER"/>
    <property type="match status" value="1"/>
</dbReference>
<gene>
    <name evidence="8" type="ORF">AVDCRST_MAG64-1924</name>
</gene>
<dbReference type="InterPro" id="IPR001343">
    <property type="entry name" value="Hemolysn_Ca-bd"/>
</dbReference>
<reference evidence="8" key="1">
    <citation type="submission" date="2020-02" db="EMBL/GenBank/DDBJ databases">
        <authorList>
            <person name="Meier V. D."/>
        </authorList>
    </citation>
    <scope>NUCLEOTIDE SEQUENCE</scope>
    <source>
        <strain evidence="8">AVDCRST_MAG64</strain>
    </source>
</reference>
<feature type="domain" description="Peptidase S8/S53" evidence="7">
    <location>
        <begin position="228"/>
        <end position="277"/>
    </location>
</feature>
<dbReference type="GO" id="GO:0006508">
    <property type="term" value="P:proteolysis"/>
    <property type="evidence" value="ECO:0007669"/>
    <property type="project" value="UniProtKB-KW"/>
</dbReference>
<accession>A0A6J4P6B9</accession>
<dbReference type="Gene3D" id="2.150.10.10">
    <property type="entry name" value="Serralysin-like metalloprotease, C-terminal"/>
    <property type="match status" value="3"/>
</dbReference>
<dbReference type="SUPFAM" id="SSF52743">
    <property type="entry name" value="Subtilisin-like"/>
    <property type="match status" value="1"/>
</dbReference>
<dbReference type="GO" id="GO:0004252">
    <property type="term" value="F:serine-type endopeptidase activity"/>
    <property type="evidence" value="ECO:0007669"/>
    <property type="project" value="InterPro"/>
</dbReference>
<proteinExistence type="inferred from homology"/>
<evidence type="ECO:0000256" key="4">
    <source>
        <dbReference type="ARBA" id="ARBA00022825"/>
    </source>
</evidence>
<dbReference type="PANTHER" id="PTHR43806:SF11">
    <property type="entry name" value="CEREVISIN-RELATED"/>
    <property type="match status" value="1"/>
</dbReference>
<dbReference type="InterPro" id="IPR023828">
    <property type="entry name" value="Peptidase_S8_Ser-AS"/>
</dbReference>
<feature type="non-terminal residue" evidence="8">
    <location>
        <position position="1"/>
    </location>
</feature>
<feature type="compositionally biased region" description="Gly residues" evidence="6">
    <location>
        <begin position="912"/>
        <end position="924"/>
    </location>
</feature>
<feature type="compositionally biased region" description="Low complexity" evidence="6">
    <location>
        <begin position="737"/>
        <end position="748"/>
    </location>
</feature>
<dbReference type="AlphaFoldDB" id="A0A6J4P6B9"/>
<dbReference type="PROSITE" id="PS51892">
    <property type="entry name" value="SUBTILASE"/>
    <property type="match status" value="1"/>
</dbReference>
<evidence type="ECO:0000313" key="8">
    <source>
        <dbReference type="EMBL" id="CAA9404597.1"/>
    </source>
</evidence>
<evidence type="ECO:0000256" key="1">
    <source>
        <dbReference type="ARBA" id="ARBA00011073"/>
    </source>
</evidence>
<dbReference type="Pfam" id="PF00353">
    <property type="entry name" value="HemolysinCabind"/>
    <property type="match status" value="3"/>
</dbReference>
<dbReference type="PRINTS" id="PR00313">
    <property type="entry name" value="CABNDNGRPT"/>
</dbReference>
<keyword evidence="2" id="KW-0645">Protease</keyword>
<feature type="region of interest" description="Disordered" evidence="6">
    <location>
        <begin position="894"/>
        <end position="924"/>
    </location>
</feature>
<dbReference type="InterPro" id="IPR000209">
    <property type="entry name" value="Peptidase_S8/S53_dom"/>
</dbReference>
<feature type="compositionally biased region" description="Gly residues" evidence="6">
    <location>
        <begin position="758"/>
        <end position="768"/>
    </location>
</feature>